<dbReference type="InterPro" id="IPR050641">
    <property type="entry name" value="RIFMO-like"/>
</dbReference>
<dbReference type="Pfam" id="PF01494">
    <property type="entry name" value="FAD_binding_3"/>
    <property type="match status" value="1"/>
</dbReference>
<dbReference type="GO" id="GO:0071949">
    <property type="term" value="F:FAD binding"/>
    <property type="evidence" value="ECO:0007669"/>
    <property type="project" value="InterPro"/>
</dbReference>
<feature type="domain" description="FAD-binding" evidence="4">
    <location>
        <begin position="9"/>
        <end position="359"/>
    </location>
</feature>
<dbReference type="PANTHER" id="PTHR43004">
    <property type="entry name" value="TRK SYSTEM POTASSIUM UPTAKE PROTEIN"/>
    <property type="match status" value="1"/>
</dbReference>
<proteinExistence type="predicted"/>
<dbReference type="Gene3D" id="3.40.30.120">
    <property type="match status" value="1"/>
</dbReference>
<evidence type="ECO:0000313" key="5">
    <source>
        <dbReference type="EMBL" id="RUR81752.1"/>
    </source>
</evidence>
<reference evidence="5 6" key="1">
    <citation type="journal article" date="2019" name="Genome Biol. Evol.">
        <title>Day and night: Metabolic profiles and evolutionary relationships of six axenic non-marine cyanobacteria.</title>
        <authorList>
            <person name="Will S.E."/>
            <person name="Henke P."/>
            <person name="Boedeker C."/>
            <person name="Huang S."/>
            <person name="Brinkmann H."/>
            <person name="Rohde M."/>
            <person name="Jarek M."/>
            <person name="Friedl T."/>
            <person name="Seufert S."/>
            <person name="Schumacher M."/>
            <person name="Overmann J."/>
            <person name="Neumann-Schaal M."/>
            <person name="Petersen J."/>
        </authorList>
    </citation>
    <scope>NUCLEOTIDE SEQUENCE [LARGE SCALE GENOMIC DNA]</scope>
    <source>
        <strain evidence="5 6">PCC 6912</strain>
    </source>
</reference>
<protein>
    <submittedName>
        <fullName evidence="5">Monooxygenase</fullName>
    </submittedName>
</protein>
<comment type="caution">
    <text evidence="5">The sequence shown here is derived from an EMBL/GenBank/DDBJ whole genome shotgun (WGS) entry which is preliminary data.</text>
</comment>
<dbReference type="GO" id="GO:0016709">
    <property type="term" value="F:oxidoreductase activity, acting on paired donors, with incorporation or reduction of molecular oxygen, NAD(P)H as one donor, and incorporation of one atom of oxygen"/>
    <property type="evidence" value="ECO:0007669"/>
    <property type="project" value="UniProtKB-ARBA"/>
</dbReference>
<name>A0A3S1AJF8_CHLFR</name>
<dbReference type="PANTHER" id="PTHR43004:SF19">
    <property type="entry name" value="BINDING MONOOXYGENASE, PUTATIVE (JCVI)-RELATED"/>
    <property type="match status" value="1"/>
</dbReference>
<evidence type="ECO:0000256" key="1">
    <source>
        <dbReference type="ARBA" id="ARBA00001974"/>
    </source>
</evidence>
<dbReference type="InterPro" id="IPR036188">
    <property type="entry name" value="FAD/NAD-bd_sf"/>
</dbReference>
<dbReference type="Gene3D" id="3.50.50.60">
    <property type="entry name" value="FAD/NAD(P)-binding domain"/>
    <property type="match status" value="1"/>
</dbReference>
<dbReference type="PRINTS" id="PR00420">
    <property type="entry name" value="RNGMNOXGNASE"/>
</dbReference>
<gene>
    <name evidence="5" type="ORF">PCC6912_26210</name>
</gene>
<dbReference type="NCBIfam" id="NF004780">
    <property type="entry name" value="PRK06126.1"/>
    <property type="match status" value="1"/>
</dbReference>
<evidence type="ECO:0000256" key="3">
    <source>
        <dbReference type="ARBA" id="ARBA00022827"/>
    </source>
</evidence>
<organism evidence="5 6">
    <name type="scientific">Chlorogloeopsis fritschii PCC 6912</name>
    <dbReference type="NCBI Taxonomy" id="211165"/>
    <lineage>
        <taxon>Bacteria</taxon>
        <taxon>Bacillati</taxon>
        <taxon>Cyanobacteriota</taxon>
        <taxon>Cyanophyceae</taxon>
        <taxon>Nostocales</taxon>
        <taxon>Chlorogloeopsidaceae</taxon>
        <taxon>Chlorogloeopsis</taxon>
    </lineage>
</organism>
<evidence type="ECO:0000313" key="6">
    <source>
        <dbReference type="Proteomes" id="UP000268857"/>
    </source>
</evidence>
<dbReference type="InterPro" id="IPR002938">
    <property type="entry name" value="FAD-bd"/>
</dbReference>
<keyword evidence="6" id="KW-1185">Reference proteome</keyword>
<dbReference type="Proteomes" id="UP000268857">
    <property type="component" value="Unassembled WGS sequence"/>
</dbReference>
<comment type="cofactor">
    <cofactor evidence="1">
        <name>FAD</name>
        <dbReference type="ChEBI" id="CHEBI:57692"/>
    </cofactor>
</comment>
<accession>A0A3S1AJF8</accession>
<keyword evidence="5" id="KW-0560">Oxidoreductase</keyword>
<dbReference type="SUPFAM" id="SSF51905">
    <property type="entry name" value="FAD/NAD(P)-binding domain"/>
    <property type="match status" value="1"/>
</dbReference>
<dbReference type="EMBL" id="RSCJ01000009">
    <property type="protein sequence ID" value="RUR81752.1"/>
    <property type="molecule type" value="Genomic_DNA"/>
</dbReference>
<dbReference type="Gene3D" id="3.30.9.10">
    <property type="entry name" value="D-Amino Acid Oxidase, subunit A, domain 2"/>
    <property type="match status" value="1"/>
</dbReference>
<evidence type="ECO:0000256" key="2">
    <source>
        <dbReference type="ARBA" id="ARBA00022630"/>
    </source>
</evidence>
<keyword evidence="2" id="KW-0285">Flavoprotein</keyword>
<dbReference type="Pfam" id="PF21274">
    <property type="entry name" value="Rng_hyd_C"/>
    <property type="match status" value="1"/>
</dbReference>
<sequence>MRMNNNIIETDVLIVGGGPVGLAMALELRYQGIDCILVEESDGVITHPKVGTVGPRSMELCRRWGIAQQLRDAGWPYDHPLDIAWVTTVGGHEIFRLNFPSAGERPLPVYTPEPEHPCPHHWLIPLLIRNLGQYPYGPVRLLCRLENFEQKDDSVVAQVTYLDSENTETIYAKYLVACDGAKSPIRKECGVDAPAYHPTRIFQNILFQAPELPEILGSRKALVFYMVNPKRLRYPLRSIDGKGLYRLTAVPQEDGEMRDPQEAVEEALGIDTPIEILSSLQWHLTHRVAEHFRSDRIFFVGDSAHTLSPSGGFGMNTGIADAVDLGWKLAAVLKGWGGSNLLDTYETERRPIAVRNMEEANVNLQRTLKRTLSPEIMDDSDAGEQARKQMAAKMERGDVRREFEAPGIHFGFRYESPAIIPDDCPPPINDPHQWTQSSYPGCRAPHAWLEPGKSTLDLFGHSFVLMCFQGEQGVENFEKACQQRYVPFTSIQINNPETANLYERAYILVRPDGHVAWRGDKLPSDPTTVIDRVRGYF</sequence>
<dbReference type="STRING" id="211165.GCA_000317285_04137"/>
<evidence type="ECO:0000259" key="4">
    <source>
        <dbReference type="Pfam" id="PF01494"/>
    </source>
</evidence>
<keyword evidence="5" id="KW-0503">Monooxygenase</keyword>
<keyword evidence="3" id="KW-0274">FAD</keyword>
<dbReference type="AlphaFoldDB" id="A0A3S1AJF8"/>